<proteinExistence type="predicted"/>
<sequence length="22" mass="2492">MISWAKGTFLFSSSNWSSDILN</sequence>
<dbReference type="AlphaFoldDB" id="A0A2P2N6H7"/>
<organism evidence="1">
    <name type="scientific">Rhizophora mucronata</name>
    <name type="common">Asiatic mangrove</name>
    <dbReference type="NCBI Taxonomy" id="61149"/>
    <lineage>
        <taxon>Eukaryota</taxon>
        <taxon>Viridiplantae</taxon>
        <taxon>Streptophyta</taxon>
        <taxon>Embryophyta</taxon>
        <taxon>Tracheophyta</taxon>
        <taxon>Spermatophyta</taxon>
        <taxon>Magnoliopsida</taxon>
        <taxon>eudicotyledons</taxon>
        <taxon>Gunneridae</taxon>
        <taxon>Pentapetalae</taxon>
        <taxon>rosids</taxon>
        <taxon>fabids</taxon>
        <taxon>Malpighiales</taxon>
        <taxon>Rhizophoraceae</taxon>
        <taxon>Rhizophora</taxon>
    </lineage>
</organism>
<evidence type="ECO:0000313" key="1">
    <source>
        <dbReference type="EMBL" id="MBX38045.1"/>
    </source>
</evidence>
<dbReference type="EMBL" id="GGEC01057561">
    <property type="protein sequence ID" value="MBX38045.1"/>
    <property type="molecule type" value="Transcribed_RNA"/>
</dbReference>
<name>A0A2P2N6H7_RHIMU</name>
<reference evidence="1" key="1">
    <citation type="submission" date="2018-02" db="EMBL/GenBank/DDBJ databases">
        <title>Rhizophora mucronata_Transcriptome.</title>
        <authorList>
            <person name="Meera S.P."/>
            <person name="Sreeshan A."/>
            <person name="Augustine A."/>
        </authorList>
    </citation>
    <scope>NUCLEOTIDE SEQUENCE</scope>
    <source>
        <tissue evidence="1">Leaf</tissue>
    </source>
</reference>
<accession>A0A2P2N6H7</accession>
<protein>
    <submittedName>
        <fullName evidence="1">Uncharacterized protein</fullName>
    </submittedName>
</protein>